<evidence type="ECO:0000256" key="2">
    <source>
        <dbReference type="SAM" id="SignalP"/>
    </source>
</evidence>
<accession>A0A1H1P7L2</accession>
<dbReference type="InterPro" id="IPR029058">
    <property type="entry name" value="AB_hydrolase_fold"/>
</dbReference>
<dbReference type="SUPFAM" id="SSF49785">
    <property type="entry name" value="Galactose-binding domain-like"/>
    <property type="match status" value="1"/>
</dbReference>
<keyword evidence="1" id="KW-0378">Hydrolase</keyword>
<dbReference type="Pfam" id="PF08530">
    <property type="entry name" value="PepX_C"/>
    <property type="match status" value="1"/>
</dbReference>
<protein>
    <recommendedName>
        <fullName evidence="3">Xaa-Pro dipeptidyl-peptidase C-terminal domain-containing protein</fullName>
    </recommendedName>
</protein>
<dbReference type="Gene3D" id="3.40.50.1820">
    <property type="entry name" value="alpha/beta hydrolase"/>
    <property type="match status" value="1"/>
</dbReference>
<sequence>MKKYLLIALSIMLFAATSFNASAQKLQGPDADYIKANYTKYEYQIPMRDGKKLFTSVYVPKDQSKKYPFMMDRTPYSVGPYGTDKYKGSLGPSSLFTHDGYIFVYQDVRGRWMSEGIYQEMTPELESHKTKKDVDEGTDTYDTIDWLLKHIPNNNGKVGVWGISYPGFYTTTSLLSRHPALVAASPQAPIADLYRDDAFHNGAFMLVANFGFYPFFTNRQDDKPTQAQGFNVDFGTEDGYDYYFKMGSVKHTNDIYLKNYKDTVRLWNEMLDHPDYDQHWKDRNVLTHLHDIKTAVLVTGGWYDAEDLYGAINTYKTLVKENPTTPIYFSMGPFVHGGWSRGPGDHLGDVEFGGAQGEYYREKIEFAFFSHYLKGTDTDIPRISTFETGVNQWKNYKTWPPKEAVEKNLYFLPGGKLSFDEPTNTGDDNDAFISDPNKPVPFIEQIDNDMKREYMTADQRFASRRPDVLTYETDVLDNDVTLAGNIWANLKVSTTGTDADWVVKVIDVYPDSTKDNKFTDKDTHLSGYQQMVRSEAMRGKYRNGFDKPEPFVPGEISPVNFELQDILHTFKKGHRIMVQVQSTWFPLIDRNPQVFENIMKAGDNDFKKATNKVYTSKDHPSYLKVRVM</sequence>
<proteinExistence type="predicted"/>
<dbReference type="Proteomes" id="UP000199679">
    <property type="component" value="Chromosome I"/>
</dbReference>
<feature type="chain" id="PRO_5009256319" description="Xaa-Pro dipeptidyl-peptidase C-terminal domain-containing protein" evidence="2">
    <location>
        <begin position="24"/>
        <end position="628"/>
    </location>
</feature>
<dbReference type="Pfam" id="PF02129">
    <property type="entry name" value="Peptidase_S15"/>
    <property type="match status" value="1"/>
</dbReference>
<dbReference type="InterPro" id="IPR005674">
    <property type="entry name" value="CocE/Ser_esterase"/>
</dbReference>
<organism evidence="4 5">
    <name type="scientific">Mucilaginibacter mallensis</name>
    <dbReference type="NCBI Taxonomy" id="652787"/>
    <lineage>
        <taxon>Bacteria</taxon>
        <taxon>Pseudomonadati</taxon>
        <taxon>Bacteroidota</taxon>
        <taxon>Sphingobacteriia</taxon>
        <taxon>Sphingobacteriales</taxon>
        <taxon>Sphingobacteriaceae</taxon>
        <taxon>Mucilaginibacter</taxon>
    </lineage>
</organism>
<evidence type="ECO:0000256" key="1">
    <source>
        <dbReference type="ARBA" id="ARBA00022801"/>
    </source>
</evidence>
<dbReference type="GO" id="GO:0008239">
    <property type="term" value="F:dipeptidyl-peptidase activity"/>
    <property type="evidence" value="ECO:0007669"/>
    <property type="project" value="InterPro"/>
</dbReference>
<keyword evidence="2" id="KW-0732">Signal</keyword>
<evidence type="ECO:0000259" key="3">
    <source>
        <dbReference type="SMART" id="SM00939"/>
    </source>
</evidence>
<keyword evidence="5" id="KW-1185">Reference proteome</keyword>
<reference evidence="4 5" key="1">
    <citation type="submission" date="2016-10" db="EMBL/GenBank/DDBJ databases">
        <authorList>
            <person name="de Groot N.N."/>
        </authorList>
    </citation>
    <scope>NUCLEOTIDE SEQUENCE [LARGE SCALE GENOMIC DNA]</scope>
    <source>
        <strain evidence="4 5">MP1X4</strain>
    </source>
</reference>
<evidence type="ECO:0000313" key="4">
    <source>
        <dbReference type="EMBL" id="SDS07278.1"/>
    </source>
</evidence>
<dbReference type="RefSeq" id="WP_091368713.1">
    <property type="nucleotide sequence ID" value="NZ_LT629740.1"/>
</dbReference>
<dbReference type="InterPro" id="IPR013736">
    <property type="entry name" value="Xaa-Pro_dipept_C"/>
</dbReference>
<name>A0A1H1P7L2_MUCMA</name>
<evidence type="ECO:0000313" key="5">
    <source>
        <dbReference type="Proteomes" id="UP000199679"/>
    </source>
</evidence>
<dbReference type="EMBL" id="LT629740">
    <property type="protein sequence ID" value="SDS07278.1"/>
    <property type="molecule type" value="Genomic_DNA"/>
</dbReference>
<feature type="domain" description="Xaa-Pro dipeptidyl-peptidase C-terminal" evidence="3">
    <location>
        <begin position="366"/>
        <end position="624"/>
    </location>
</feature>
<dbReference type="AlphaFoldDB" id="A0A1H1P7L2"/>
<dbReference type="OrthoDB" id="319764at2"/>
<dbReference type="Gene3D" id="2.60.120.260">
    <property type="entry name" value="Galactose-binding domain-like"/>
    <property type="match status" value="1"/>
</dbReference>
<gene>
    <name evidence="4" type="ORF">SAMN05216490_0487</name>
</gene>
<dbReference type="NCBIfam" id="TIGR00976">
    <property type="entry name" value="CocE_NonD"/>
    <property type="match status" value="1"/>
</dbReference>
<dbReference type="Gene3D" id="1.10.3020.10">
    <property type="entry name" value="alpha-amino acid ester hydrolase ( Helical cap domain)"/>
    <property type="match status" value="1"/>
</dbReference>
<dbReference type="InterPro" id="IPR000383">
    <property type="entry name" value="Xaa-Pro-like_dom"/>
</dbReference>
<dbReference type="InterPro" id="IPR008979">
    <property type="entry name" value="Galactose-bd-like_sf"/>
</dbReference>
<dbReference type="SUPFAM" id="SSF53474">
    <property type="entry name" value="alpha/beta-Hydrolases"/>
    <property type="match status" value="1"/>
</dbReference>
<dbReference type="SMART" id="SM00939">
    <property type="entry name" value="PepX_C"/>
    <property type="match status" value="1"/>
</dbReference>
<feature type="signal peptide" evidence="2">
    <location>
        <begin position="1"/>
        <end position="23"/>
    </location>
</feature>